<organism evidence="1 2">
    <name type="scientific">Perkinsus olseni</name>
    <name type="common">Perkinsus atlanticus</name>
    <dbReference type="NCBI Taxonomy" id="32597"/>
    <lineage>
        <taxon>Eukaryota</taxon>
        <taxon>Sar</taxon>
        <taxon>Alveolata</taxon>
        <taxon>Perkinsozoa</taxon>
        <taxon>Perkinsea</taxon>
        <taxon>Perkinsida</taxon>
        <taxon>Perkinsidae</taxon>
        <taxon>Perkinsus</taxon>
    </lineage>
</organism>
<name>A0A7J6TRY0_PEROL</name>
<dbReference type="EMBL" id="JABANO010009262">
    <property type="protein sequence ID" value="KAF4747160.1"/>
    <property type="molecule type" value="Genomic_DNA"/>
</dbReference>
<evidence type="ECO:0000313" key="2">
    <source>
        <dbReference type="Proteomes" id="UP000553632"/>
    </source>
</evidence>
<evidence type="ECO:0000313" key="1">
    <source>
        <dbReference type="EMBL" id="KAF4747160.1"/>
    </source>
</evidence>
<comment type="caution">
    <text evidence="1">The sequence shown here is derived from an EMBL/GenBank/DDBJ whole genome shotgun (WGS) entry which is preliminary data.</text>
</comment>
<dbReference type="Proteomes" id="UP000553632">
    <property type="component" value="Unassembled WGS sequence"/>
</dbReference>
<keyword evidence="2" id="KW-1185">Reference proteome</keyword>
<gene>
    <name evidence="1" type="ORF">FOZ63_003980</name>
</gene>
<reference evidence="1 2" key="1">
    <citation type="submission" date="2020-04" db="EMBL/GenBank/DDBJ databases">
        <title>Perkinsus olseni comparative genomics.</title>
        <authorList>
            <person name="Bogema D.R."/>
        </authorList>
    </citation>
    <scope>NUCLEOTIDE SEQUENCE [LARGE SCALE GENOMIC DNA]</scope>
    <source>
        <strain evidence="1 2">ATCC PRA-207</strain>
    </source>
</reference>
<dbReference type="AlphaFoldDB" id="A0A7J6TRY0"/>
<protein>
    <submittedName>
        <fullName evidence="1">Uncharacterized protein</fullName>
    </submittedName>
</protein>
<sequence>MWLAEPTGLPFTYDLPEVDEKLRCCGAIHEWGRGLLERKGRSVNDDAAVLALAKEALKDSRFREEHDNSTKAYLYVFGPPKSPLITKISFVRDALGNWFVNSIGLVDDVPSSERLVLPLYDVNLDRMRAWMLPDEDESDERDANRTASILVNAAKLSLRFTKRESKRLNKRKRDDNLRFFLGKRFLSRSPENQRQVKQGGDRCVVEERKFGSEAKLKFGFTRTSEKVSVARYASVGAVFSERKRKFVIDFTTFSETRTSKRRPWEFSKWTKLSRTNTLWWVPEPAGLPFTHYLPETEGLGCEETVIEWGKALLKKRRVSKASAVLAVSRKALKEARNRESGEDSTFSYAFGPSEALLPSAITYFRDDRLNRSIVNFIKFVDYTIPGGTIELPLLGKNLDIMRAWMLPEENDANLTDSILDTAAGWGIDTEEEGISEIEMETRLSAVTIAVAAGWHERLAPGN</sequence>
<accession>A0A7J6TRY0</accession>
<proteinExistence type="predicted"/>